<evidence type="ECO:0000259" key="1">
    <source>
        <dbReference type="PROSITE" id="PS50041"/>
    </source>
</evidence>
<feature type="domain" description="C-type lectin" evidence="1">
    <location>
        <begin position="1"/>
        <end position="96"/>
    </location>
</feature>
<reference evidence="3" key="1">
    <citation type="submission" date="2024-04" db="EMBL/GenBank/DDBJ databases">
        <title>Salinicola lusitanus LLJ914,a marine bacterium isolated from the Okinawa Trough.</title>
        <authorList>
            <person name="Li J."/>
        </authorList>
    </citation>
    <scope>NUCLEOTIDE SEQUENCE [LARGE SCALE GENOMIC DNA]</scope>
</reference>
<dbReference type="InterPro" id="IPR016186">
    <property type="entry name" value="C-type_lectin-like/link_sf"/>
</dbReference>
<dbReference type="Pfam" id="PF00059">
    <property type="entry name" value="Lectin_C"/>
    <property type="match status" value="1"/>
</dbReference>
<dbReference type="PROSITE" id="PS50041">
    <property type="entry name" value="C_TYPE_LECTIN_2"/>
    <property type="match status" value="1"/>
</dbReference>
<dbReference type="PANTHER" id="PTHR45784:SF3">
    <property type="entry name" value="C-TYPE LECTIN DOMAIN FAMILY 4 MEMBER K-LIKE-RELATED"/>
    <property type="match status" value="1"/>
</dbReference>
<dbReference type="Proteomes" id="UP001460270">
    <property type="component" value="Unassembled WGS sequence"/>
</dbReference>
<dbReference type="InterPro" id="IPR016187">
    <property type="entry name" value="CTDL_fold"/>
</dbReference>
<proteinExistence type="predicted"/>
<dbReference type="SUPFAM" id="SSF56436">
    <property type="entry name" value="C-type lectin-like"/>
    <property type="match status" value="1"/>
</dbReference>
<dbReference type="EMBL" id="JBBPFD010000019">
    <property type="protein sequence ID" value="KAK7886212.1"/>
    <property type="molecule type" value="Genomic_DNA"/>
</dbReference>
<organism evidence="2 3">
    <name type="scientific">Mugilogobius chulae</name>
    <name type="common">yellowstripe goby</name>
    <dbReference type="NCBI Taxonomy" id="88201"/>
    <lineage>
        <taxon>Eukaryota</taxon>
        <taxon>Metazoa</taxon>
        <taxon>Chordata</taxon>
        <taxon>Craniata</taxon>
        <taxon>Vertebrata</taxon>
        <taxon>Euteleostomi</taxon>
        <taxon>Actinopterygii</taxon>
        <taxon>Neopterygii</taxon>
        <taxon>Teleostei</taxon>
        <taxon>Neoteleostei</taxon>
        <taxon>Acanthomorphata</taxon>
        <taxon>Gobiaria</taxon>
        <taxon>Gobiiformes</taxon>
        <taxon>Gobioidei</taxon>
        <taxon>Gobiidae</taxon>
        <taxon>Gobionellinae</taxon>
        <taxon>Mugilogobius</taxon>
    </lineage>
</organism>
<sequence length="152" mass="17460">MGSREYCRTNYTDLASVRNPAESEMIQSVSGGAEVWVGLFRDRWLWSDNSPSSFRFFPDGTQPFTNEDPACIAMIKAKSGRWSERACDQRLPFLCKCPKALMNVKVDLRTTTSLDIHDPVIQQNIIKQMEQRINQANMTRQVSLRWTKTPVL</sequence>
<gene>
    <name evidence="2" type="ORF">WMY93_025833</name>
</gene>
<dbReference type="Gene3D" id="3.10.100.10">
    <property type="entry name" value="Mannose-Binding Protein A, subunit A"/>
    <property type="match status" value="1"/>
</dbReference>
<dbReference type="InterPro" id="IPR001304">
    <property type="entry name" value="C-type_lectin-like"/>
</dbReference>
<dbReference type="PANTHER" id="PTHR45784">
    <property type="entry name" value="C-TYPE LECTIN DOMAIN FAMILY 20 MEMBER A-RELATED"/>
    <property type="match status" value="1"/>
</dbReference>
<evidence type="ECO:0000313" key="3">
    <source>
        <dbReference type="Proteomes" id="UP001460270"/>
    </source>
</evidence>
<protein>
    <recommendedName>
        <fullName evidence="1">C-type lectin domain-containing protein</fullName>
    </recommendedName>
</protein>
<comment type="caution">
    <text evidence="2">The sequence shown here is derived from an EMBL/GenBank/DDBJ whole genome shotgun (WGS) entry which is preliminary data.</text>
</comment>
<dbReference type="AlphaFoldDB" id="A0AAW0N846"/>
<name>A0AAW0N846_9GOBI</name>
<dbReference type="SMART" id="SM00034">
    <property type="entry name" value="CLECT"/>
    <property type="match status" value="1"/>
</dbReference>
<evidence type="ECO:0000313" key="2">
    <source>
        <dbReference type="EMBL" id="KAK7886212.1"/>
    </source>
</evidence>
<accession>A0AAW0N846</accession>
<keyword evidence="3" id="KW-1185">Reference proteome</keyword>